<dbReference type="InterPro" id="IPR003669">
    <property type="entry name" value="Thymidylate_synthase_ThyX"/>
</dbReference>
<dbReference type="CDD" id="cd20175">
    <property type="entry name" value="ThyX"/>
    <property type="match status" value="1"/>
</dbReference>
<dbReference type="Gene3D" id="3.30.1360.170">
    <property type="match status" value="1"/>
</dbReference>
<organism evidence="1">
    <name type="scientific">marine sediment metagenome</name>
    <dbReference type="NCBI Taxonomy" id="412755"/>
    <lineage>
        <taxon>unclassified sequences</taxon>
        <taxon>metagenomes</taxon>
        <taxon>ecological metagenomes</taxon>
    </lineage>
</organism>
<dbReference type="Pfam" id="PF02511">
    <property type="entry name" value="Thy1"/>
    <property type="match status" value="1"/>
</dbReference>
<protein>
    <submittedName>
        <fullName evidence="1">Uncharacterized protein</fullName>
    </submittedName>
</protein>
<dbReference type="PANTHER" id="PTHR34934:SF1">
    <property type="entry name" value="FLAVIN-DEPENDENT THYMIDYLATE SYNTHASE"/>
    <property type="match status" value="1"/>
</dbReference>
<dbReference type="EMBL" id="LAZR01015390">
    <property type="protein sequence ID" value="KKM13389.1"/>
    <property type="molecule type" value="Genomic_DNA"/>
</dbReference>
<dbReference type="AlphaFoldDB" id="A0A0F9I174"/>
<name>A0A0F9I174_9ZZZZ</name>
<dbReference type="GO" id="GO:0050660">
    <property type="term" value="F:flavin adenine dinucleotide binding"/>
    <property type="evidence" value="ECO:0007669"/>
    <property type="project" value="InterPro"/>
</dbReference>
<dbReference type="PANTHER" id="PTHR34934">
    <property type="entry name" value="FLAVIN-DEPENDENT THYMIDYLATE SYNTHASE"/>
    <property type="match status" value="1"/>
</dbReference>
<dbReference type="GO" id="GO:0070402">
    <property type="term" value="F:NADPH binding"/>
    <property type="evidence" value="ECO:0007669"/>
    <property type="project" value="TreeGrafter"/>
</dbReference>
<proteinExistence type="inferred from homology"/>
<dbReference type="InterPro" id="IPR036098">
    <property type="entry name" value="Thymidylate_synthase_ThyX_sf"/>
</dbReference>
<dbReference type="GO" id="GO:0050797">
    <property type="term" value="F:thymidylate synthase (FAD) activity"/>
    <property type="evidence" value="ECO:0007669"/>
    <property type="project" value="InterPro"/>
</dbReference>
<gene>
    <name evidence="1" type="ORF">LCGC14_1716760</name>
</gene>
<feature type="non-terminal residue" evidence="1">
    <location>
        <position position="230"/>
    </location>
</feature>
<sequence length="230" mass="26770">MTKQTDILDDEKYRSILNEGFVGLIDYMGDDSSIVQAARVSYGAGTKKVSEDRGLIRYLMRHYHTTPSEMVTLKFHAKMPIFVARQWIRHRTASVNEYSGRYSIMVDEFYVPELEHILPQSTTNKQGRDGEMSMADKIAVRDEIIKSNIECYNRYQNLLGGDLEKSSMVFSDSFEGISREMARGVLSVNNYTEWYWKIDLHNLFHFLALRMDSHAQYEIRVFADAMYDLI</sequence>
<evidence type="ECO:0000313" key="1">
    <source>
        <dbReference type="EMBL" id="KKM13389.1"/>
    </source>
</evidence>
<dbReference type="PROSITE" id="PS51331">
    <property type="entry name" value="THYX"/>
    <property type="match status" value="1"/>
</dbReference>
<dbReference type="GO" id="GO:0006231">
    <property type="term" value="P:dTMP biosynthetic process"/>
    <property type="evidence" value="ECO:0007669"/>
    <property type="project" value="InterPro"/>
</dbReference>
<dbReference type="HAMAP" id="MF_01408">
    <property type="entry name" value="ThyX"/>
    <property type="match status" value="1"/>
</dbReference>
<dbReference type="SUPFAM" id="SSF69796">
    <property type="entry name" value="Thymidylate synthase-complementing protein Thy1"/>
    <property type="match status" value="1"/>
</dbReference>
<accession>A0A0F9I174</accession>
<dbReference type="GO" id="GO:0004799">
    <property type="term" value="F:thymidylate synthase activity"/>
    <property type="evidence" value="ECO:0007669"/>
    <property type="project" value="TreeGrafter"/>
</dbReference>
<dbReference type="NCBIfam" id="TIGR02170">
    <property type="entry name" value="thyX"/>
    <property type="match status" value="1"/>
</dbReference>
<reference evidence="1" key="1">
    <citation type="journal article" date="2015" name="Nature">
        <title>Complex archaea that bridge the gap between prokaryotes and eukaryotes.</title>
        <authorList>
            <person name="Spang A."/>
            <person name="Saw J.H."/>
            <person name="Jorgensen S.L."/>
            <person name="Zaremba-Niedzwiedzka K."/>
            <person name="Martijn J."/>
            <person name="Lind A.E."/>
            <person name="van Eijk R."/>
            <person name="Schleper C."/>
            <person name="Guy L."/>
            <person name="Ettema T.J."/>
        </authorList>
    </citation>
    <scope>NUCLEOTIDE SEQUENCE</scope>
</reference>
<comment type="caution">
    <text evidence="1">The sequence shown here is derived from an EMBL/GenBank/DDBJ whole genome shotgun (WGS) entry which is preliminary data.</text>
</comment>